<keyword evidence="3" id="KW-0804">Transcription</keyword>
<dbReference type="OrthoDB" id="792101at2"/>
<protein>
    <submittedName>
        <fullName evidence="5">AraC family transcriptional regulator</fullName>
    </submittedName>
</protein>
<keyword evidence="6" id="KW-1185">Reference proteome</keyword>
<feature type="domain" description="HTH araC/xylS-type" evidence="4">
    <location>
        <begin position="187"/>
        <end position="285"/>
    </location>
</feature>
<dbReference type="PROSITE" id="PS01124">
    <property type="entry name" value="HTH_ARAC_FAMILY_2"/>
    <property type="match status" value="1"/>
</dbReference>
<dbReference type="InterPro" id="IPR003313">
    <property type="entry name" value="AraC-bd"/>
</dbReference>
<evidence type="ECO:0000256" key="1">
    <source>
        <dbReference type="ARBA" id="ARBA00023015"/>
    </source>
</evidence>
<organism evidence="5 6">
    <name type="scientific">Echinicola soli</name>
    <dbReference type="NCBI Taxonomy" id="2591634"/>
    <lineage>
        <taxon>Bacteria</taxon>
        <taxon>Pseudomonadati</taxon>
        <taxon>Bacteroidota</taxon>
        <taxon>Cytophagia</taxon>
        <taxon>Cytophagales</taxon>
        <taxon>Cyclobacteriaceae</taxon>
        <taxon>Echinicola</taxon>
    </lineage>
</organism>
<evidence type="ECO:0000313" key="5">
    <source>
        <dbReference type="EMBL" id="QDH80371.1"/>
    </source>
</evidence>
<dbReference type="KEGG" id="echi:FKX85_15525"/>
<sequence length="294" mass="33773">MKPLLFKIAKTEEEAVRILQEDYPYFYDNLHYHTETQIMVILEGKGTYFIGDAMGNFSAGDIFILGSNLPHFFRSDKDYYSEGSGLRSKNISILFSLETMGEKILDLPEFHAIKKLLYYSKKGLMIHGKTQKKLFKAAKKIAHKDGIERIICLVKQLDKISKSKEIKVLSHINFEPCTPPHDTKKVNAIITFIMENFAKDISLSDAANVANLSVNAFCRYFKQHTRKTFSQFLNEVRIGNACKQLIEEGYSVKEVAFDSGYFNISYFNRQFKLITGYTPSEYLKAHTHNHNMAS</sequence>
<evidence type="ECO:0000259" key="4">
    <source>
        <dbReference type="PROSITE" id="PS01124"/>
    </source>
</evidence>
<dbReference type="InterPro" id="IPR011051">
    <property type="entry name" value="RmlC_Cupin_sf"/>
</dbReference>
<accession>A0A514CKK2</accession>
<evidence type="ECO:0000313" key="6">
    <source>
        <dbReference type="Proteomes" id="UP000316614"/>
    </source>
</evidence>
<name>A0A514CKK2_9BACT</name>
<dbReference type="RefSeq" id="WP_141615605.1">
    <property type="nucleotide sequence ID" value="NZ_CP041253.1"/>
</dbReference>
<proteinExistence type="predicted"/>
<dbReference type="InterPro" id="IPR009057">
    <property type="entry name" value="Homeodomain-like_sf"/>
</dbReference>
<dbReference type="AlphaFoldDB" id="A0A514CKK2"/>
<dbReference type="EMBL" id="CP041253">
    <property type="protein sequence ID" value="QDH80371.1"/>
    <property type="molecule type" value="Genomic_DNA"/>
</dbReference>
<keyword evidence="1" id="KW-0805">Transcription regulation</keyword>
<dbReference type="PANTHER" id="PTHR43280:SF34">
    <property type="entry name" value="ARAC-FAMILY TRANSCRIPTIONAL REGULATOR"/>
    <property type="match status" value="1"/>
</dbReference>
<dbReference type="SMART" id="SM00342">
    <property type="entry name" value="HTH_ARAC"/>
    <property type="match status" value="1"/>
</dbReference>
<keyword evidence="2" id="KW-0238">DNA-binding</keyword>
<dbReference type="GO" id="GO:0003700">
    <property type="term" value="F:DNA-binding transcription factor activity"/>
    <property type="evidence" value="ECO:0007669"/>
    <property type="project" value="InterPro"/>
</dbReference>
<dbReference type="InterPro" id="IPR018060">
    <property type="entry name" value="HTH_AraC"/>
</dbReference>
<evidence type="ECO:0000256" key="2">
    <source>
        <dbReference type="ARBA" id="ARBA00023125"/>
    </source>
</evidence>
<dbReference type="Gene3D" id="2.60.120.10">
    <property type="entry name" value="Jelly Rolls"/>
    <property type="match status" value="1"/>
</dbReference>
<dbReference type="InterPro" id="IPR014710">
    <property type="entry name" value="RmlC-like_jellyroll"/>
</dbReference>
<dbReference type="Proteomes" id="UP000316614">
    <property type="component" value="Chromosome"/>
</dbReference>
<dbReference type="SUPFAM" id="SSF51182">
    <property type="entry name" value="RmlC-like cupins"/>
    <property type="match status" value="1"/>
</dbReference>
<dbReference type="SUPFAM" id="SSF46689">
    <property type="entry name" value="Homeodomain-like"/>
    <property type="match status" value="2"/>
</dbReference>
<dbReference type="Pfam" id="PF02311">
    <property type="entry name" value="AraC_binding"/>
    <property type="match status" value="1"/>
</dbReference>
<dbReference type="PANTHER" id="PTHR43280">
    <property type="entry name" value="ARAC-FAMILY TRANSCRIPTIONAL REGULATOR"/>
    <property type="match status" value="1"/>
</dbReference>
<reference evidence="5 6" key="1">
    <citation type="submission" date="2019-06" db="EMBL/GenBank/DDBJ databases">
        <title>Echinicola alkalisoli sp. nov. isolated from saline soil.</title>
        <authorList>
            <person name="Sun J.-Q."/>
            <person name="Xu L."/>
        </authorList>
    </citation>
    <scope>NUCLEOTIDE SEQUENCE [LARGE SCALE GENOMIC DNA]</scope>
    <source>
        <strain evidence="5 6">LN3S3</strain>
    </source>
</reference>
<dbReference type="InterPro" id="IPR018062">
    <property type="entry name" value="HTH_AraC-typ_CS"/>
</dbReference>
<dbReference type="GO" id="GO:0043565">
    <property type="term" value="F:sequence-specific DNA binding"/>
    <property type="evidence" value="ECO:0007669"/>
    <property type="project" value="InterPro"/>
</dbReference>
<gene>
    <name evidence="5" type="ORF">FKX85_15525</name>
</gene>
<dbReference type="PROSITE" id="PS00041">
    <property type="entry name" value="HTH_ARAC_FAMILY_1"/>
    <property type="match status" value="1"/>
</dbReference>
<evidence type="ECO:0000256" key="3">
    <source>
        <dbReference type="ARBA" id="ARBA00023163"/>
    </source>
</evidence>
<dbReference type="Pfam" id="PF12833">
    <property type="entry name" value="HTH_18"/>
    <property type="match status" value="1"/>
</dbReference>
<dbReference type="Gene3D" id="1.10.10.60">
    <property type="entry name" value="Homeodomain-like"/>
    <property type="match status" value="2"/>
</dbReference>